<evidence type="ECO:0000313" key="7">
    <source>
        <dbReference type="Proteomes" id="UP000546162"/>
    </source>
</evidence>
<evidence type="ECO:0000256" key="3">
    <source>
        <dbReference type="ARBA" id="ARBA00023163"/>
    </source>
</evidence>
<keyword evidence="1" id="KW-0805">Transcription regulation</keyword>
<accession>A0A7W7MC47</accession>
<dbReference type="InterPro" id="IPR046335">
    <property type="entry name" value="LacI/GalR-like_sensor"/>
</dbReference>
<evidence type="ECO:0000256" key="1">
    <source>
        <dbReference type="ARBA" id="ARBA00023015"/>
    </source>
</evidence>
<feature type="domain" description="HTH lacI-type" evidence="5">
    <location>
        <begin position="33"/>
        <end position="85"/>
    </location>
</feature>
<dbReference type="Pfam" id="PF13377">
    <property type="entry name" value="Peripla_BP_3"/>
    <property type="match status" value="1"/>
</dbReference>
<dbReference type="Pfam" id="PF00356">
    <property type="entry name" value="LacI"/>
    <property type="match status" value="1"/>
</dbReference>
<dbReference type="Proteomes" id="UP000546162">
    <property type="component" value="Unassembled WGS sequence"/>
</dbReference>
<feature type="region of interest" description="Disordered" evidence="4">
    <location>
        <begin position="359"/>
        <end position="379"/>
    </location>
</feature>
<evidence type="ECO:0000313" key="6">
    <source>
        <dbReference type="EMBL" id="MBB4744721.1"/>
    </source>
</evidence>
<reference evidence="6 7" key="1">
    <citation type="submission" date="2020-08" db="EMBL/GenBank/DDBJ databases">
        <title>Sequencing the genomes of 1000 actinobacteria strains.</title>
        <authorList>
            <person name="Klenk H.-P."/>
        </authorList>
    </citation>
    <scope>NUCLEOTIDE SEQUENCE [LARGE SCALE GENOMIC DNA]</scope>
    <source>
        <strain evidence="6 7">DSM 45809</strain>
    </source>
</reference>
<keyword evidence="3" id="KW-0804">Transcription</keyword>
<dbReference type="SUPFAM" id="SSF53822">
    <property type="entry name" value="Periplasmic binding protein-like I"/>
    <property type="match status" value="1"/>
</dbReference>
<feature type="compositionally biased region" description="Pro residues" evidence="4">
    <location>
        <begin position="365"/>
        <end position="379"/>
    </location>
</feature>
<dbReference type="InterPro" id="IPR010982">
    <property type="entry name" value="Lambda_DNA-bd_dom_sf"/>
</dbReference>
<dbReference type="CDD" id="cd01574">
    <property type="entry name" value="PBP1_LacI"/>
    <property type="match status" value="1"/>
</dbReference>
<comment type="caution">
    <text evidence="6">The sequence shown here is derived from an EMBL/GenBank/DDBJ whole genome shotgun (WGS) entry which is preliminary data.</text>
</comment>
<proteinExistence type="predicted"/>
<dbReference type="CDD" id="cd01392">
    <property type="entry name" value="HTH_LacI"/>
    <property type="match status" value="1"/>
</dbReference>
<dbReference type="Gene3D" id="3.40.50.2300">
    <property type="match status" value="2"/>
</dbReference>
<dbReference type="GO" id="GO:0003700">
    <property type="term" value="F:DNA-binding transcription factor activity"/>
    <property type="evidence" value="ECO:0007669"/>
    <property type="project" value="TreeGrafter"/>
</dbReference>
<dbReference type="EMBL" id="JACHNB010000001">
    <property type="protein sequence ID" value="MBB4744721.1"/>
    <property type="molecule type" value="Genomic_DNA"/>
</dbReference>
<gene>
    <name evidence="6" type="ORF">BJY16_008180</name>
</gene>
<protein>
    <submittedName>
        <fullName evidence="6">DNA-binding LacI/PurR family transcriptional regulator</fullName>
    </submittedName>
</protein>
<organism evidence="6 7">
    <name type="scientific">Actinoplanes octamycinicus</name>
    <dbReference type="NCBI Taxonomy" id="135948"/>
    <lineage>
        <taxon>Bacteria</taxon>
        <taxon>Bacillati</taxon>
        <taxon>Actinomycetota</taxon>
        <taxon>Actinomycetes</taxon>
        <taxon>Micromonosporales</taxon>
        <taxon>Micromonosporaceae</taxon>
        <taxon>Actinoplanes</taxon>
    </lineage>
</organism>
<feature type="region of interest" description="Disordered" evidence="4">
    <location>
        <begin position="1"/>
        <end position="30"/>
    </location>
</feature>
<keyword evidence="2 6" id="KW-0238">DNA-binding</keyword>
<dbReference type="AlphaFoldDB" id="A0A7W7MC47"/>
<name>A0A7W7MC47_9ACTN</name>
<dbReference type="SMART" id="SM00354">
    <property type="entry name" value="HTH_LACI"/>
    <property type="match status" value="1"/>
</dbReference>
<evidence type="ECO:0000259" key="5">
    <source>
        <dbReference type="PROSITE" id="PS50932"/>
    </source>
</evidence>
<dbReference type="PROSITE" id="PS00356">
    <property type="entry name" value="HTH_LACI_1"/>
    <property type="match status" value="1"/>
</dbReference>
<dbReference type="PROSITE" id="PS50932">
    <property type="entry name" value="HTH_LACI_2"/>
    <property type="match status" value="1"/>
</dbReference>
<keyword evidence="7" id="KW-1185">Reference proteome</keyword>
<dbReference type="SUPFAM" id="SSF47413">
    <property type="entry name" value="lambda repressor-like DNA-binding domains"/>
    <property type="match status" value="1"/>
</dbReference>
<evidence type="ECO:0000256" key="4">
    <source>
        <dbReference type="SAM" id="MobiDB-lite"/>
    </source>
</evidence>
<dbReference type="InterPro" id="IPR000843">
    <property type="entry name" value="HTH_LacI"/>
</dbReference>
<dbReference type="Gene3D" id="1.10.260.40">
    <property type="entry name" value="lambda repressor-like DNA-binding domains"/>
    <property type="match status" value="1"/>
</dbReference>
<dbReference type="PANTHER" id="PTHR30146:SF109">
    <property type="entry name" value="HTH-TYPE TRANSCRIPTIONAL REGULATOR GALS"/>
    <property type="match status" value="1"/>
</dbReference>
<dbReference type="InterPro" id="IPR028082">
    <property type="entry name" value="Peripla_BP_I"/>
</dbReference>
<sequence>MPTSDPAPDLEPAAQLPSPALRPRSGKERGSVMRDVAKLAGVSHQTVSRVINDHPNVRAETRERVLAAMRSLNYRRNLAARTLATRESRTLGIIGFETTLFGPESMLYGIESAARAAGYLVSVATVRELAHRPVLEAVDRLAQHDVDGIIAIAPKPAVTTALTHAPTGLACVAVGGAGSGSDPFPTVRVDNAAGARLATQHLLDLGHATVHHAAGPPDWPEAQARVDGWRATLYAAGAVVPPVTPGWWDAAAGYEQGRRLAADPSVTAVFCANDRIALGVLRALHEAGRRVPEDVSVVGFDDMPDSGYFLPPLTTVHQDFAEMGRRALALLLHHMAHVEGDGPTSNVVVAPELVLRGSTASHTRPIPPDTGRPAPAVPS</sequence>
<dbReference type="PANTHER" id="PTHR30146">
    <property type="entry name" value="LACI-RELATED TRANSCRIPTIONAL REPRESSOR"/>
    <property type="match status" value="1"/>
</dbReference>
<evidence type="ECO:0000256" key="2">
    <source>
        <dbReference type="ARBA" id="ARBA00023125"/>
    </source>
</evidence>
<dbReference type="GO" id="GO:0000976">
    <property type="term" value="F:transcription cis-regulatory region binding"/>
    <property type="evidence" value="ECO:0007669"/>
    <property type="project" value="TreeGrafter"/>
</dbReference>